<dbReference type="InterPro" id="IPR001173">
    <property type="entry name" value="Glyco_trans_2-like"/>
</dbReference>
<name>A0A9X2RUY7_STRMQ</name>
<evidence type="ECO:0000313" key="2">
    <source>
        <dbReference type="EMBL" id="MCQ8831747.1"/>
    </source>
</evidence>
<dbReference type="Proteomes" id="UP001142400">
    <property type="component" value="Unassembled WGS sequence"/>
</dbReference>
<dbReference type="RefSeq" id="WP_257632628.1">
    <property type="nucleotide sequence ID" value="NZ_JANIIC010000027.1"/>
</dbReference>
<proteinExistence type="predicted"/>
<dbReference type="EMBL" id="JANIIC010000027">
    <property type="protein sequence ID" value="MCQ8831747.1"/>
    <property type="molecule type" value="Genomic_DNA"/>
</dbReference>
<dbReference type="Pfam" id="PF00535">
    <property type="entry name" value="Glycos_transf_2"/>
    <property type="match status" value="1"/>
</dbReference>
<dbReference type="AlphaFoldDB" id="A0A9X2RUY7"/>
<keyword evidence="3" id="KW-1185">Reference proteome</keyword>
<reference evidence="2" key="1">
    <citation type="submission" date="2022-06" db="EMBL/GenBank/DDBJ databases">
        <title>WGS of actinobacteria.</title>
        <authorList>
            <person name="Thawai C."/>
        </authorList>
    </citation>
    <scope>NUCLEOTIDE SEQUENCE</scope>
    <source>
        <strain evidence="2">DSM 42010</strain>
    </source>
</reference>
<evidence type="ECO:0000313" key="3">
    <source>
        <dbReference type="Proteomes" id="UP001142400"/>
    </source>
</evidence>
<organism evidence="2 3">
    <name type="scientific">Streptomyces malaysiensis subsp. samsunensis</name>
    <dbReference type="NCBI Taxonomy" id="459658"/>
    <lineage>
        <taxon>Bacteria</taxon>
        <taxon>Bacillati</taxon>
        <taxon>Actinomycetota</taxon>
        <taxon>Actinomycetes</taxon>
        <taxon>Kitasatosporales</taxon>
        <taxon>Streptomycetaceae</taxon>
        <taxon>Streptomyces</taxon>
        <taxon>Streptomyces violaceusniger group</taxon>
    </lineage>
</organism>
<dbReference type="CDD" id="cd00761">
    <property type="entry name" value="Glyco_tranf_GTA_type"/>
    <property type="match status" value="1"/>
</dbReference>
<comment type="caution">
    <text evidence="2">The sequence shown here is derived from an EMBL/GenBank/DDBJ whole genome shotgun (WGS) entry which is preliminary data.</text>
</comment>
<gene>
    <name evidence="2" type="ORF">NQU54_22425</name>
</gene>
<dbReference type="InterPro" id="IPR029044">
    <property type="entry name" value="Nucleotide-diphossugar_trans"/>
</dbReference>
<dbReference type="Gene3D" id="3.90.550.10">
    <property type="entry name" value="Spore Coat Polysaccharide Biosynthesis Protein SpsA, Chain A"/>
    <property type="match status" value="1"/>
</dbReference>
<evidence type="ECO:0000259" key="1">
    <source>
        <dbReference type="Pfam" id="PF00535"/>
    </source>
</evidence>
<feature type="domain" description="Glycosyltransferase 2-like" evidence="1">
    <location>
        <begin position="47"/>
        <end position="110"/>
    </location>
</feature>
<sequence>MSGITVVIPTHLARVRNGMTKRAIGSVLGQTLPAESVVVEHDLTHAGAPATRDRGLQKVVTPWTAFLDSDDQLKPIHLERLMECAIETGADYVYAWYEAVGFGADPLPHFGRRFDPERPTQTTITILVRTELAQSVGFRQPPEGALINGERYGEDFQFTVECVKAGARIEHLPERTWLWNLHGANTSGDPDRGDARTR</sequence>
<accession>A0A9X2RUY7</accession>
<protein>
    <submittedName>
        <fullName evidence="2">Glycosyltransferase</fullName>
    </submittedName>
</protein>
<dbReference type="SUPFAM" id="SSF53448">
    <property type="entry name" value="Nucleotide-diphospho-sugar transferases"/>
    <property type="match status" value="1"/>
</dbReference>